<dbReference type="Proteomes" id="UP000291116">
    <property type="component" value="Unassembled WGS sequence"/>
</dbReference>
<evidence type="ECO:0000256" key="1">
    <source>
        <dbReference type="SAM" id="MobiDB-lite"/>
    </source>
</evidence>
<dbReference type="Pfam" id="PF11397">
    <property type="entry name" value="GlcNAc"/>
    <property type="match status" value="2"/>
</dbReference>
<dbReference type="InterPro" id="IPR021067">
    <property type="entry name" value="Glycosyltransferase"/>
</dbReference>
<organism evidence="3 4">
    <name type="scientific">Pseudo-nitzschia multistriata</name>
    <dbReference type="NCBI Taxonomy" id="183589"/>
    <lineage>
        <taxon>Eukaryota</taxon>
        <taxon>Sar</taxon>
        <taxon>Stramenopiles</taxon>
        <taxon>Ochrophyta</taxon>
        <taxon>Bacillariophyta</taxon>
        <taxon>Bacillariophyceae</taxon>
        <taxon>Bacillariophycidae</taxon>
        <taxon>Bacillariales</taxon>
        <taxon>Bacillariaceae</taxon>
        <taxon>Pseudo-nitzschia</taxon>
    </lineage>
</organism>
<keyword evidence="2" id="KW-1133">Transmembrane helix</keyword>
<accession>A0A448YUN2</accession>
<sequence>MPLIRRGPNKPLSIDSRTDVENPSGASPAGTYSSTGTKRPGRISSLTLLKWQEILQQWLQNVVQKFGLNCRLSVFLLFFSCVVAMGIAIAVLTNMLVIGPPGKNYFSPSYWRRTHSLSTQQLLDLRHRFPIRVDINNTEHTESIIHPGYLLTDKDRMQELLQAEFELVNMTVPKFWDPVCAFGQFDGGVREFLGNGGKYLITPTEASAIGSFYEGERTIFIAIASYRDPECSLTVEDIFARAKHPERLRVAIADQRKVDGNDPSCRPPGEDSCREAPDQTLCPYADRIDYIEYPSILMVGPVFARHLVNRMYRGEYFAMQVDSHVRFVANWDEDLIDQWDSTGNEMAVLTNYMTDLGRHSIDPVTHESAGNRRSLMCKFDYEWNPGSMAHIKFGEQPVKAPTVEDSPMLQPFWAAGFSFGRGHFVVSVPYDHYLPSVFQGEEILQTIRGFSFGYDYYAPLRNVAYHMYAVRFNWKKRNEVPKFTENQAIFGRAVKEQAYHRLIGISGTSDPAPDYLHLEEERYGLGRIRSREQFFNTFGIHPETMKIEEDLCSFVDSMHTKFKPFLRYDKMGIDYSRITYQHKTPVRNPIQIDEEELLRLQAKLREQIKPLDKEAY</sequence>
<dbReference type="PANTHER" id="PTHR34496">
    <property type="entry name" value="GLCNAC TRANSFERASE-RELATED"/>
    <property type="match status" value="1"/>
</dbReference>
<dbReference type="OrthoDB" id="76265at2759"/>
<dbReference type="EMBL" id="CAACVS010000002">
    <property type="protein sequence ID" value="VEU33507.1"/>
    <property type="molecule type" value="Genomic_DNA"/>
</dbReference>
<evidence type="ECO:0000313" key="4">
    <source>
        <dbReference type="Proteomes" id="UP000291116"/>
    </source>
</evidence>
<proteinExistence type="predicted"/>
<keyword evidence="2" id="KW-0812">Transmembrane</keyword>
<dbReference type="AlphaFoldDB" id="A0A448YUN2"/>
<feature type="transmembrane region" description="Helical" evidence="2">
    <location>
        <begin position="74"/>
        <end position="98"/>
    </location>
</feature>
<gene>
    <name evidence="3" type="ORF">PSNMU_V1.4_AUG-EV-PASAV3_0000510</name>
</gene>
<keyword evidence="4" id="KW-1185">Reference proteome</keyword>
<name>A0A448YUN2_9STRA</name>
<protein>
    <submittedName>
        <fullName evidence="3">Uncharacterized protein</fullName>
    </submittedName>
</protein>
<evidence type="ECO:0000256" key="2">
    <source>
        <dbReference type="SAM" id="Phobius"/>
    </source>
</evidence>
<feature type="region of interest" description="Disordered" evidence="1">
    <location>
        <begin position="1"/>
        <end position="39"/>
    </location>
</feature>
<evidence type="ECO:0000313" key="3">
    <source>
        <dbReference type="EMBL" id="VEU33507.1"/>
    </source>
</evidence>
<dbReference type="PANTHER" id="PTHR34496:SF6">
    <property type="entry name" value="GLYCOSYLTRANSFERASE 2-LIKE DOMAIN-CONTAINING PROTEIN"/>
    <property type="match status" value="1"/>
</dbReference>
<reference evidence="3 4" key="1">
    <citation type="submission" date="2019-01" db="EMBL/GenBank/DDBJ databases">
        <authorList>
            <person name="Ferrante I. M."/>
        </authorList>
    </citation>
    <scope>NUCLEOTIDE SEQUENCE [LARGE SCALE GENOMIC DNA]</scope>
    <source>
        <strain evidence="3 4">B856</strain>
    </source>
</reference>
<keyword evidence="2" id="KW-0472">Membrane</keyword>